<dbReference type="Proteomes" id="UP000198281">
    <property type="component" value="Unassembled WGS sequence"/>
</dbReference>
<keyword evidence="2" id="KW-1185">Reference proteome</keyword>
<dbReference type="RefSeq" id="WP_089220062.1">
    <property type="nucleotide sequence ID" value="NZ_FZOS01000014.1"/>
</dbReference>
<dbReference type="OrthoDB" id="7445675at2"/>
<organism evidence="1 2">
    <name type="scientific">Edaphosphingomonas laterariae</name>
    <dbReference type="NCBI Taxonomy" id="861865"/>
    <lineage>
        <taxon>Bacteria</taxon>
        <taxon>Pseudomonadati</taxon>
        <taxon>Pseudomonadota</taxon>
        <taxon>Alphaproteobacteria</taxon>
        <taxon>Sphingomonadales</taxon>
        <taxon>Rhizorhabdaceae</taxon>
        <taxon>Edaphosphingomonas</taxon>
    </lineage>
</organism>
<gene>
    <name evidence="1" type="ORF">SAMN06295912_11419</name>
</gene>
<evidence type="ECO:0000313" key="1">
    <source>
        <dbReference type="EMBL" id="SNS73443.1"/>
    </source>
</evidence>
<proteinExistence type="predicted"/>
<evidence type="ECO:0008006" key="3">
    <source>
        <dbReference type="Google" id="ProtNLM"/>
    </source>
</evidence>
<evidence type="ECO:0000313" key="2">
    <source>
        <dbReference type="Proteomes" id="UP000198281"/>
    </source>
</evidence>
<sequence>MPIFCDESGAPATGAMTVAAVAITDQGAEALLSRFHAITGSGGELKGSRIDMAERALVFEFLERFGGTAVISVGKPVREPGHDAGKLDLDTYGALLADAIGAHLPDAPGPVTALVDDGRYDPATLAQIRGRVEQLIDRHDPASWAGLRDSRRTAGIQIADVMANSAWNVAIGSPRSKRIAAIMEPFIANGVVRVRTI</sequence>
<protein>
    <recommendedName>
        <fullName evidence="3">DUF3800 domain-containing protein</fullName>
    </recommendedName>
</protein>
<dbReference type="EMBL" id="FZOS01000014">
    <property type="protein sequence ID" value="SNS73443.1"/>
    <property type="molecule type" value="Genomic_DNA"/>
</dbReference>
<accession>A0A239GY24</accession>
<dbReference type="AlphaFoldDB" id="A0A239GY24"/>
<name>A0A239GY24_9SPHN</name>
<reference evidence="2" key="1">
    <citation type="submission" date="2017-06" db="EMBL/GenBank/DDBJ databases">
        <authorList>
            <person name="Varghese N."/>
            <person name="Submissions S."/>
        </authorList>
    </citation>
    <scope>NUCLEOTIDE SEQUENCE [LARGE SCALE GENOMIC DNA]</scope>
    <source>
        <strain evidence="2">LNB2</strain>
    </source>
</reference>